<evidence type="ECO:0000313" key="1">
    <source>
        <dbReference type="EMBL" id="KOF79491.1"/>
    </source>
</evidence>
<sequence>MKEAAVDNIPVFWFFMLKDGQFLFLYDSICLLKKSLKVYERPLNLDGRI</sequence>
<name>A0A0L8GR00_OCTBM</name>
<dbReference type="EMBL" id="KQ420734">
    <property type="protein sequence ID" value="KOF79491.1"/>
    <property type="molecule type" value="Genomic_DNA"/>
</dbReference>
<dbReference type="AlphaFoldDB" id="A0A0L8GR00"/>
<reference evidence="1" key="1">
    <citation type="submission" date="2015-07" db="EMBL/GenBank/DDBJ databases">
        <title>MeaNS - Measles Nucleotide Surveillance Program.</title>
        <authorList>
            <person name="Tran T."/>
            <person name="Druce J."/>
        </authorList>
    </citation>
    <scope>NUCLEOTIDE SEQUENCE</scope>
    <source>
        <strain evidence="1">UCB-OBI-ISO-001</strain>
        <tissue evidence="1">Gonad</tissue>
    </source>
</reference>
<accession>A0A0L8GR00</accession>
<proteinExistence type="predicted"/>
<organism evidence="1">
    <name type="scientific">Octopus bimaculoides</name>
    <name type="common">California two-spotted octopus</name>
    <dbReference type="NCBI Taxonomy" id="37653"/>
    <lineage>
        <taxon>Eukaryota</taxon>
        <taxon>Metazoa</taxon>
        <taxon>Spiralia</taxon>
        <taxon>Lophotrochozoa</taxon>
        <taxon>Mollusca</taxon>
        <taxon>Cephalopoda</taxon>
        <taxon>Coleoidea</taxon>
        <taxon>Octopodiformes</taxon>
        <taxon>Octopoda</taxon>
        <taxon>Incirrata</taxon>
        <taxon>Octopodidae</taxon>
        <taxon>Octopus</taxon>
    </lineage>
</organism>
<protein>
    <submittedName>
        <fullName evidence="1">Uncharacterized protein</fullName>
    </submittedName>
</protein>
<gene>
    <name evidence="1" type="ORF">OCBIM_22029376mg</name>
</gene>